<evidence type="ECO:0000313" key="2">
    <source>
        <dbReference type="Proteomes" id="UP001144280"/>
    </source>
</evidence>
<gene>
    <name evidence="1" type="ORF">Pa4123_28790</name>
</gene>
<reference evidence="1" key="1">
    <citation type="submission" date="2022-12" db="EMBL/GenBank/DDBJ databases">
        <title>New Phytohabitans aurantiacus sp. RD004123 nov., an actinomycete isolated from soil.</title>
        <authorList>
            <person name="Triningsih D.W."/>
            <person name="Harunari E."/>
            <person name="Igarashi Y."/>
        </authorList>
    </citation>
    <scope>NUCLEOTIDE SEQUENCE</scope>
    <source>
        <strain evidence="1">RD004123</strain>
    </source>
</reference>
<dbReference type="RefSeq" id="WP_281895641.1">
    <property type="nucleotide sequence ID" value="NZ_BSDI01000011.1"/>
</dbReference>
<proteinExistence type="predicted"/>
<name>A0ABQ5QV51_9ACTN</name>
<evidence type="ECO:0000313" key="1">
    <source>
        <dbReference type="EMBL" id="GLH97604.1"/>
    </source>
</evidence>
<dbReference type="EMBL" id="BSDI01000011">
    <property type="protein sequence ID" value="GLH97604.1"/>
    <property type="molecule type" value="Genomic_DNA"/>
</dbReference>
<dbReference type="Proteomes" id="UP001144280">
    <property type="component" value="Unassembled WGS sequence"/>
</dbReference>
<accession>A0ABQ5QV51</accession>
<sequence length="89" mass="9422">MTDVHLQAAIAEVHAARLSLQGALIALDQAREAGERLAGSTLRVLDAEIRGATEEAALITARLADEIACTVLPCPPPRRPSTRPQSRTA</sequence>
<keyword evidence="2" id="KW-1185">Reference proteome</keyword>
<comment type="caution">
    <text evidence="1">The sequence shown here is derived from an EMBL/GenBank/DDBJ whole genome shotgun (WGS) entry which is preliminary data.</text>
</comment>
<organism evidence="1 2">
    <name type="scientific">Phytohabitans aurantiacus</name>
    <dbReference type="NCBI Taxonomy" id="3016789"/>
    <lineage>
        <taxon>Bacteria</taxon>
        <taxon>Bacillati</taxon>
        <taxon>Actinomycetota</taxon>
        <taxon>Actinomycetes</taxon>
        <taxon>Micromonosporales</taxon>
        <taxon>Micromonosporaceae</taxon>
    </lineage>
</organism>
<protein>
    <submittedName>
        <fullName evidence="1">Uncharacterized protein</fullName>
    </submittedName>
</protein>